<evidence type="ECO:0000313" key="2">
    <source>
        <dbReference type="EMBL" id="CAF1414870.1"/>
    </source>
</evidence>
<feature type="region of interest" description="Disordered" evidence="1">
    <location>
        <begin position="42"/>
        <end position="64"/>
    </location>
</feature>
<name>A0A815LY77_ADIRI</name>
<dbReference type="EMBL" id="CAJNOR010006981">
    <property type="protein sequence ID" value="CAF1608138.1"/>
    <property type="molecule type" value="Genomic_DNA"/>
</dbReference>
<reference evidence="2" key="1">
    <citation type="submission" date="2021-02" db="EMBL/GenBank/DDBJ databases">
        <authorList>
            <person name="Nowell W R."/>
        </authorList>
    </citation>
    <scope>NUCLEOTIDE SEQUENCE</scope>
</reference>
<protein>
    <submittedName>
        <fullName evidence="2">Uncharacterized protein</fullName>
    </submittedName>
</protein>
<dbReference type="Proteomes" id="UP000663852">
    <property type="component" value="Unassembled WGS sequence"/>
</dbReference>
<evidence type="ECO:0000313" key="3">
    <source>
        <dbReference type="EMBL" id="CAF1608138.1"/>
    </source>
</evidence>
<keyword evidence="4" id="KW-1185">Reference proteome</keyword>
<evidence type="ECO:0000256" key="1">
    <source>
        <dbReference type="SAM" id="MobiDB-lite"/>
    </source>
</evidence>
<proteinExistence type="predicted"/>
<dbReference type="EMBL" id="CAJNOJ010000356">
    <property type="protein sequence ID" value="CAF1414870.1"/>
    <property type="molecule type" value="Genomic_DNA"/>
</dbReference>
<evidence type="ECO:0000313" key="4">
    <source>
        <dbReference type="Proteomes" id="UP000663828"/>
    </source>
</evidence>
<sequence length="157" mass="17420">MRNSEKEARERYVRFSTISCKLRAENGQELIGYFLCKSGGKEPAETDSDFNGSSRRNDRPGIGSNQQDYVDYQLNMAGKTTTHQPAILPGYEAATADEGVDVGPRFNRFGLIIFNLTDSQAIKIGVPPGFSGKVSISQIFFTWDCTLRIPVVPMKLC</sequence>
<evidence type="ECO:0000313" key="5">
    <source>
        <dbReference type="Proteomes" id="UP000663852"/>
    </source>
</evidence>
<gene>
    <name evidence="2" type="ORF">EDS130_LOCUS37008</name>
    <name evidence="3" type="ORF">XAT740_LOCUS48547</name>
</gene>
<dbReference type="AlphaFoldDB" id="A0A815LY77"/>
<accession>A0A815LY77</accession>
<organism evidence="2 5">
    <name type="scientific">Adineta ricciae</name>
    <name type="common">Rotifer</name>
    <dbReference type="NCBI Taxonomy" id="249248"/>
    <lineage>
        <taxon>Eukaryota</taxon>
        <taxon>Metazoa</taxon>
        <taxon>Spiralia</taxon>
        <taxon>Gnathifera</taxon>
        <taxon>Rotifera</taxon>
        <taxon>Eurotatoria</taxon>
        <taxon>Bdelloidea</taxon>
        <taxon>Adinetida</taxon>
        <taxon>Adinetidae</taxon>
        <taxon>Adineta</taxon>
    </lineage>
</organism>
<dbReference type="Proteomes" id="UP000663828">
    <property type="component" value="Unassembled WGS sequence"/>
</dbReference>
<comment type="caution">
    <text evidence="2">The sequence shown here is derived from an EMBL/GenBank/DDBJ whole genome shotgun (WGS) entry which is preliminary data.</text>
</comment>